<dbReference type="AlphaFoldDB" id="A0AA88WK01"/>
<dbReference type="EMBL" id="JAVXUP010000413">
    <property type="protein sequence ID" value="KAK3028582.1"/>
    <property type="molecule type" value="Genomic_DNA"/>
</dbReference>
<name>A0AA88WK01_9ASTE</name>
<accession>A0AA88WK01</accession>
<dbReference type="InterPro" id="IPR029480">
    <property type="entry name" value="Transpos_assoc"/>
</dbReference>
<organism evidence="3 4">
    <name type="scientific">Escallonia herrerae</name>
    <dbReference type="NCBI Taxonomy" id="1293975"/>
    <lineage>
        <taxon>Eukaryota</taxon>
        <taxon>Viridiplantae</taxon>
        <taxon>Streptophyta</taxon>
        <taxon>Embryophyta</taxon>
        <taxon>Tracheophyta</taxon>
        <taxon>Spermatophyta</taxon>
        <taxon>Magnoliopsida</taxon>
        <taxon>eudicotyledons</taxon>
        <taxon>Gunneridae</taxon>
        <taxon>Pentapetalae</taxon>
        <taxon>asterids</taxon>
        <taxon>campanulids</taxon>
        <taxon>Escalloniales</taxon>
        <taxon>Escalloniaceae</taxon>
        <taxon>Escallonia</taxon>
    </lineage>
</organism>
<gene>
    <name evidence="3" type="ORF">RJ639_039273</name>
</gene>
<feature type="domain" description="Transposase-associated" evidence="2">
    <location>
        <begin position="3"/>
        <end position="29"/>
    </location>
</feature>
<dbReference type="Proteomes" id="UP001188597">
    <property type="component" value="Unassembled WGS sequence"/>
</dbReference>
<feature type="region of interest" description="Disordered" evidence="1">
    <location>
        <begin position="47"/>
        <end position="123"/>
    </location>
</feature>
<reference evidence="3" key="1">
    <citation type="submission" date="2022-12" db="EMBL/GenBank/DDBJ databases">
        <title>Draft genome assemblies for two species of Escallonia (Escalloniales).</title>
        <authorList>
            <person name="Chanderbali A."/>
            <person name="Dervinis C."/>
            <person name="Anghel I."/>
            <person name="Soltis D."/>
            <person name="Soltis P."/>
            <person name="Zapata F."/>
        </authorList>
    </citation>
    <scope>NUCLEOTIDE SEQUENCE</scope>
    <source>
        <strain evidence="3">UCBG64.0493</strain>
        <tissue evidence="3">Leaf</tissue>
    </source>
</reference>
<feature type="compositionally biased region" description="Acidic residues" evidence="1">
    <location>
        <begin position="70"/>
        <end position="98"/>
    </location>
</feature>
<evidence type="ECO:0000313" key="3">
    <source>
        <dbReference type="EMBL" id="KAK3028582.1"/>
    </source>
</evidence>
<sequence length="180" mass="20441">MFRTREIVQEHLIIRGFMSNYTAWTIHGEGSSSHSNRMENDVELNIGGTKKRRLETPLESGAKQQRLETFVDEEEEGEGDEDEEEDEEADMLEEDENENKETEIAELKLQERGGRSVQVPSRDSPHVEINEQHNFEVQTDANVATITDPPNIEDEALDVEMTSHLEGSQIDPPSTGKAEF</sequence>
<dbReference type="Pfam" id="PF13963">
    <property type="entry name" value="Transpos_assoc"/>
    <property type="match status" value="1"/>
</dbReference>
<comment type="caution">
    <text evidence="3">The sequence shown here is derived from an EMBL/GenBank/DDBJ whole genome shotgun (WGS) entry which is preliminary data.</text>
</comment>
<evidence type="ECO:0000313" key="4">
    <source>
        <dbReference type="Proteomes" id="UP001188597"/>
    </source>
</evidence>
<evidence type="ECO:0000259" key="2">
    <source>
        <dbReference type="Pfam" id="PF13963"/>
    </source>
</evidence>
<feature type="compositionally biased region" description="Basic and acidic residues" evidence="1">
    <location>
        <begin position="99"/>
        <end position="114"/>
    </location>
</feature>
<keyword evidence="4" id="KW-1185">Reference proteome</keyword>
<evidence type="ECO:0000256" key="1">
    <source>
        <dbReference type="SAM" id="MobiDB-lite"/>
    </source>
</evidence>
<protein>
    <recommendedName>
        <fullName evidence="2">Transposase-associated domain-containing protein</fullName>
    </recommendedName>
</protein>
<proteinExistence type="predicted"/>
<feature type="region of interest" description="Disordered" evidence="1">
    <location>
        <begin position="160"/>
        <end position="180"/>
    </location>
</feature>